<feature type="domain" description="N-acetyltransferase" evidence="3">
    <location>
        <begin position="16"/>
        <end position="171"/>
    </location>
</feature>
<reference evidence="4" key="2">
    <citation type="submission" date="2021-09" db="EMBL/GenBank/DDBJ databases">
        <authorList>
            <person name="Gilroy R."/>
        </authorList>
    </citation>
    <scope>NUCLEOTIDE SEQUENCE</scope>
    <source>
        <strain evidence="4">ChiHjej13B12-9602</strain>
    </source>
</reference>
<keyword evidence="1" id="KW-0808">Transferase</keyword>
<dbReference type="InterPro" id="IPR050832">
    <property type="entry name" value="Bact_Acetyltransf"/>
</dbReference>
<reference evidence="4" key="1">
    <citation type="journal article" date="2021" name="PeerJ">
        <title>Extensive microbial diversity within the chicken gut microbiome revealed by metagenomics and culture.</title>
        <authorList>
            <person name="Gilroy R."/>
            <person name="Ravi A."/>
            <person name="Getino M."/>
            <person name="Pursley I."/>
            <person name="Horton D.L."/>
            <person name="Alikhan N.F."/>
            <person name="Baker D."/>
            <person name="Gharbi K."/>
            <person name="Hall N."/>
            <person name="Watson M."/>
            <person name="Adriaenssens E.M."/>
            <person name="Foster-Nyarko E."/>
            <person name="Jarju S."/>
            <person name="Secka A."/>
            <person name="Antonio M."/>
            <person name="Oren A."/>
            <person name="Chaudhuri R.R."/>
            <person name="La Ragione R."/>
            <person name="Hildebrand F."/>
            <person name="Pallen M.J."/>
        </authorList>
    </citation>
    <scope>NUCLEOTIDE SEQUENCE</scope>
    <source>
        <strain evidence="4">ChiHjej13B12-9602</strain>
    </source>
</reference>
<sequence length="174" mass="19066">MTAIDAAAIPSIGPGFRIRPIQPADDDAIAAIVRSCLAAHGLAVPGTAYFDPELDHLSAYYGERPHERAYFILERPDGSVGGGAGLCAFPGVDSCCELQKIYLMDDLQGQGLGRVLLEAVEARARELGYRRIYLETHHNLETALGFYGHLGFQRIEQPVPTVHTTMDRFLIKEL</sequence>
<evidence type="ECO:0000313" key="5">
    <source>
        <dbReference type="Proteomes" id="UP000753256"/>
    </source>
</evidence>
<dbReference type="PANTHER" id="PTHR43877">
    <property type="entry name" value="AMINOALKYLPHOSPHONATE N-ACETYLTRANSFERASE-RELATED-RELATED"/>
    <property type="match status" value="1"/>
</dbReference>
<comment type="caution">
    <text evidence="4">The sequence shown here is derived from an EMBL/GenBank/DDBJ whole genome shotgun (WGS) entry which is preliminary data.</text>
</comment>
<organism evidence="4 5">
    <name type="scientific">Enorma phocaeensis</name>
    <dbReference type="NCBI Taxonomy" id="1871019"/>
    <lineage>
        <taxon>Bacteria</taxon>
        <taxon>Bacillati</taxon>
        <taxon>Actinomycetota</taxon>
        <taxon>Coriobacteriia</taxon>
        <taxon>Coriobacteriales</taxon>
        <taxon>Coriobacteriaceae</taxon>
        <taxon>Enorma</taxon>
    </lineage>
</organism>
<dbReference type="CDD" id="cd04301">
    <property type="entry name" value="NAT_SF"/>
    <property type="match status" value="1"/>
</dbReference>
<protein>
    <submittedName>
        <fullName evidence="4">GNAT family N-acetyltransferase</fullName>
    </submittedName>
</protein>
<name>A0A921ITZ3_9ACTN</name>
<evidence type="ECO:0000256" key="2">
    <source>
        <dbReference type="ARBA" id="ARBA00023315"/>
    </source>
</evidence>
<evidence type="ECO:0000256" key="1">
    <source>
        <dbReference type="ARBA" id="ARBA00022679"/>
    </source>
</evidence>
<accession>A0A921ITZ3</accession>
<dbReference type="Pfam" id="PF00583">
    <property type="entry name" value="Acetyltransf_1"/>
    <property type="match status" value="1"/>
</dbReference>
<dbReference type="GO" id="GO:0016747">
    <property type="term" value="F:acyltransferase activity, transferring groups other than amino-acyl groups"/>
    <property type="evidence" value="ECO:0007669"/>
    <property type="project" value="InterPro"/>
</dbReference>
<gene>
    <name evidence="4" type="ORF">K8V70_08000</name>
</gene>
<dbReference type="EMBL" id="DYUZ01000029">
    <property type="protein sequence ID" value="HJG37782.1"/>
    <property type="molecule type" value="Genomic_DNA"/>
</dbReference>
<evidence type="ECO:0000259" key="3">
    <source>
        <dbReference type="PROSITE" id="PS51186"/>
    </source>
</evidence>
<dbReference type="InterPro" id="IPR016181">
    <property type="entry name" value="Acyl_CoA_acyltransferase"/>
</dbReference>
<dbReference type="Proteomes" id="UP000753256">
    <property type="component" value="Unassembled WGS sequence"/>
</dbReference>
<keyword evidence="2" id="KW-0012">Acyltransferase</keyword>
<dbReference type="InterPro" id="IPR000182">
    <property type="entry name" value="GNAT_dom"/>
</dbReference>
<dbReference type="SUPFAM" id="SSF55729">
    <property type="entry name" value="Acyl-CoA N-acyltransferases (Nat)"/>
    <property type="match status" value="1"/>
</dbReference>
<evidence type="ECO:0000313" key="4">
    <source>
        <dbReference type="EMBL" id="HJG37782.1"/>
    </source>
</evidence>
<dbReference type="RefSeq" id="WP_273190770.1">
    <property type="nucleotide sequence ID" value="NZ_DYUZ01000029.1"/>
</dbReference>
<dbReference type="PROSITE" id="PS51186">
    <property type="entry name" value="GNAT"/>
    <property type="match status" value="1"/>
</dbReference>
<proteinExistence type="predicted"/>
<dbReference type="AlphaFoldDB" id="A0A921ITZ3"/>
<dbReference type="Gene3D" id="3.40.630.30">
    <property type="match status" value="1"/>
</dbReference>